<dbReference type="Gene3D" id="2.40.320.10">
    <property type="entry name" value="Hypothetical Protein Pfu-838710-001"/>
    <property type="match status" value="1"/>
</dbReference>
<dbReference type="InterPro" id="IPR008173">
    <property type="entry name" value="Adenylyl_cyclase_CyaB"/>
</dbReference>
<feature type="domain" description="CYTH" evidence="1">
    <location>
        <begin position="1"/>
        <end position="180"/>
    </location>
</feature>
<protein>
    <submittedName>
        <fullName evidence="2">CYTH domain protein</fullName>
    </submittedName>
</protein>
<gene>
    <name evidence="2" type="ORF">SK629_0939</name>
</gene>
<accession>A0A081PXK7</accession>
<sequence>MNELEVRFELNDERDYNNAISYLEKSYKFKSENKQVDEYFKTKGREFENDEVGSFIYRIRQEDDNRASVFTRKDTIKQGMWSESEIELESEKLEFVRNILQDGFSNIFTISKYRKTYHDELENKTINLDKIDGLGFYLEIEILGDFSKEDYSNFYDKMCGEFSFLNSKIETKGYVQLMREKNGRN</sequence>
<dbReference type="SUPFAM" id="SSF55154">
    <property type="entry name" value="CYTH-like phosphatases"/>
    <property type="match status" value="1"/>
</dbReference>
<reference evidence="2 3" key="1">
    <citation type="submission" date="2014-05" db="EMBL/GenBank/DDBJ databases">
        <authorList>
            <person name="Daugherty S.C."/>
            <person name="Tallon L.J."/>
            <person name="Sadzewicz L."/>
            <person name="Kilian M."/>
            <person name="Tettelin H."/>
        </authorList>
    </citation>
    <scope>NUCLEOTIDE SEQUENCE [LARGE SCALE GENOMIC DNA]</scope>
    <source>
        <strain evidence="2 3">SK629</strain>
    </source>
</reference>
<dbReference type="InterPro" id="IPR033469">
    <property type="entry name" value="CYTH-like_dom_sf"/>
</dbReference>
<evidence type="ECO:0000313" key="3">
    <source>
        <dbReference type="Proteomes" id="UP000028090"/>
    </source>
</evidence>
<dbReference type="PANTHER" id="PTHR21028">
    <property type="entry name" value="SI:CH211-156B7.4"/>
    <property type="match status" value="1"/>
</dbReference>
<dbReference type="PANTHER" id="PTHR21028:SF2">
    <property type="entry name" value="CYTH DOMAIN-CONTAINING PROTEIN"/>
    <property type="match status" value="1"/>
</dbReference>
<evidence type="ECO:0000259" key="1">
    <source>
        <dbReference type="PROSITE" id="PS51707"/>
    </source>
</evidence>
<evidence type="ECO:0000313" key="2">
    <source>
        <dbReference type="EMBL" id="KEQ35430.1"/>
    </source>
</evidence>
<proteinExistence type="predicted"/>
<dbReference type="InterPro" id="IPR023577">
    <property type="entry name" value="CYTH_domain"/>
</dbReference>
<dbReference type="Proteomes" id="UP000028090">
    <property type="component" value="Unassembled WGS sequence"/>
</dbReference>
<dbReference type="RefSeq" id="WP_042900798.1">
    <property type="nucleotide sequence ID" value="NZ_JPFU01000012.1"/>
</dbReference>
<name>A0A081PXK7_STRMT</name>
<organism evidence="2 3">
    <name type="scientific">Streptococcus mitis</name>
    <dbReference type="NCBI Taxonomy" id="28037"/>
    <lineage>
        <taxon>Bacteria</taxon>
        <taxon>Bacillati</taxon>
        <taxon>Bacillota</taxon>
        <taxon>Bacilli</taxon>
        <taxon>Lactobacillales</taxon>
        <taxon>Streptococcaceae</taxon>
        <taxon>Streptococcus</taxon>
        <taxon>Streptococcus mitis group</taxon>
    </lineage>
</organism>
<dbReference type="Pfam" id="PF01928">
    <property type="entry name" value="CYTH"/>
    <property type="match status" value="1"/>
</dbReference>
<dbReference type="PROSITE" id="PS51707">
    <property type="entry name" value="CYTH"/>
    <property type="match status" value="1"/>
</dbReference>
<dbReference type="PATRIC" id="fig|28037.95.peg.876"/>
<comment type="caution">
    <text evidence="2">The sequence shown here is derived from an EMBL/GenBank/DDBJ whole genome shotgun (WGS) entry which is preliminary data.</text>
</comment>
<dbReference type="AlphaFoldDB" id="A0A081PXK7"/>
<dbReference type="EMBL" id="JPFU01000012">
    <property type="protein sequence ID" value="KEQ35430.1"/>
    <property type="molecule type" value="Genomic_DNA"/>
</dbReference>
<dbReference type="OrthoDB" id="2231045at2"/>